<proteinExistence type="predicted"/>
<feature type="non-terminal residue" evidence="2">
    <location>
        <position position="73"/>
    </location>
</feature>
<dbReference type="Proteomes" id="UP000824469">
    <property type="component" value="Unassembled WGS sequence"/>
</dbReference>
<gene>
    <name evidence="2" type="ORF">KI387_039243</name>
</gene>
<dbReference type="AlphaFoldDB" id="A0AA38C971"/>
<dbReference type="EMBL" id="JAHRHJ020000011">
    <property type="protein sequence ID" value="KAH9295655.1"/>
    <property type="molecule type" value="Genomic_DNA"/>
</dbReference>
<evidence type="ECO:0000313" key="2">
    <source>
        <dbReference type="EMBL" id="KAH9295655.1"/>
    </source>
</evidence>
<sequence>SESAFHETISNPYQEVDGEFIQLKGNKIPKGLVSLEGFFDKHDRFIQNKRQVEGASSSEVDLINLGSSDQPRM</sequence>
<evidence type="ECO:0000256" key="1">
    <source>
        <dbReference type="SAM" id="MobiDB-lite"/>
    </source>
</evidence>
<feature type="region of interest" description="Disordered" evidence="1">
    <location>
        <begin position="50"/>
        <end position="73"/>
    </location>
</feature>
<comment type="caution">
    <text evidence="2">The sequence shown here is derived from an EMBL/GenBank/DDBJ whole genome shotgun (WGS) entry which is preliminary data.</text>
</comment>
<accession>A0AA38C971</accession>
<reference evidence="2 3" key="1">
    <citation type="journal article" date="2021" name="Nat. Plants">
        <title>The Taxus genome provides insights into paclitaxel biosynthesis.</title>
        <authorList>
            <person name="Xiong X."/>
            <person name="Gou J."/>
            <person name="Liao Q."/>
            <person name="Li Y."/>
            <person name="Zhou Q."/>
            <person name="Bi G."/>
            <person name="Li C."/>
            <person name="Du R."/>
            <person name="Wang X."/>
            <person name="Sun T."/>
            <person name="Guo L."/>
            <person name="Liang H."/>
            <person name="Lu P."/>
            <person name="Wu Y."/>
            <person name="Zhang Z."/>
            <person name="Ro D.K."/>
            <person name="Shang Y."/>
            <person name="Huang S."/>
            <person name="Yan J."/>
        </authorList>
    </citation>
    <scope>NUCLEOTIDE SEQUENCE [LARGE SCALE GENOMIC DNA]</scope>
    <source>
        <strain evidence="2">Ta-2019</strain>
    </source>
</reference>
<protein>
    <submittedName>
        <fullName evidence="2">Uncharacterized protein</fullName>
    </submittedName>
</protein>
<organism evidence="2 3">
    <name type="scientific">Taxus chinensis</name>
    <name type="common">Chinese yew</name>
    <name type="synonym">Taxus wallichiana var. chinensis</name>
    <dbReference type="NCBI Taxonomy" id="29808"/>
    <lineage>
        <taxon>Eukaryota</taxon>
        <taxon>Viridiplantae</taxon>
        <taxon>Streptophyta</taxon>
        <taxon>Embryophyta</taxon>
        <taxon>Tracheophyta</taxon>
        <taxon>Spermatophyta</taxon>
        <taxon>Pinopsida</taxon>
        <taxon>Pinidae</taxon>
        <taxon>Conifers II</taxon>
        <taxon>Cupressales</taxon>
        <taxon>Taxaceae</taxon>
        <taxon>Taxus</taxon>
    </lineage>
</organism>
<feature type="non-terminal residue" evidence="2">
    <location>
        <position position="1"/>
    </location>
</feature>
<feature type="compositionally biased region" description="Polar residues" evidence="1">
    <location>
        <begin position="54"/>
        <end position="73"/>
    </location>
</feature>
<name>A0AA38C971_TAXCH</name>
<evidence type="ECO:0000313" key="3">
    <source>
        <dbReference type="Proteomes" id="UP000824469"/>
    </source>
</evidence>
<keyword evidence="3" id="KW-1185">Reference proteome</keyword>